<evidence type="ECO:0000256" key="1">
    <source>
        <dbReference type="ARBA" id="ARBA00004141"/>
    </source>
</evidence>
<keyword evidence="4 6" id="KW-1133">Transmembrane helix</keyword>
<dbReference type="Pfam" id="PF01027">
    <property type="entry name" value="Bax1-I"/>
    <property type="match status" value="1"/>
</dbReference>
<protein>
    <recommendedName>
        <fullName evidence="9">Modulator of FtsH protease</fullName>
    </recommendedName>
</protein>
<comment type="subcellular location">
    <subcellularLocation>
        <location evidence="1">Membrane</location>
        <topology evidence="1">Multi-pass membrane protein</topology>
    </subcellularLocation>
</comment>
<feature type="transmembrane region" description="Helical" evidence="6">
    <location>
        <begin position="57"/>
        <end position="78"/>
    </location>
</feature>
<keyword evidence="3 6" id="KW-0812">Transmembrane</keyword>
<keyword evidence="8" id="KW-1185">Reference proteome</keyword>
<dbReference type="Proteomes" id="UP000184476">
    <property type="component" value="Unassembled WGS sequence"/>
</dbReference>
<dbReference type="GO" id="GO:0005886">
    <property type="term" value="C:plasma membrane"/>
    <property type="evidence" value="ECO:0007669"/>
    <property type="project" value="TreeGrafter"/>
</dbReference>
<proteinExistence type="inferred from homology"/>
<dbReference type="STRING" id="112248.SAMN05444392_106152"/>
<feature type="transmembrane region" description="Helical" evidence="6">
    <location>
        <begin position="90"/>
        <end position="110"/>
    </location>
</feature>
<feature type="transmembrane region" description="Helical" evidence="6">
    <location>
        <begin position="143"/>
        <end position="164"/>
    </location>
</feature>
<dbReference type="InterPro" id="IPR006214">
    <property type="entry name" value="Bax_inhibitor_1-related"/>
</dbReference>
<feature type="transmembrane region" description="Helical" evidence="6">
    <location>
        <begin position="27"/>
        <end position="45"/>
    </location>
</feature>
<evidence type="ECO:0008006" key="9">
    <source>
        <dbReference type="Google" id="ProtNLM"/>
    </source>
</evidence>
<feature type="transmembrane region" description="Helical" evidence="6">
    <location>
        <begin position="170"/>
        <end position="189"/>
    </location>
</feature>
<evidence type="ECO:0000256" key="5">
    <source>
        <dbReference type="ARBA" id="ARBA00023136"/>
    </source>
</evidence>
<evidence type="ECO:0000313" key="8">
    <source>
        <dbReference type="Proteomes" id="UP000184476"/>
    </source>
</evidence>
<sequence>MDNSRYPRFGMGGEAFARTNNRLMSRVFSWMFVGLLMTAIIAFVLSMNPRVPAYFSAHPMIFVGIVIAEIAVVLFLSVRIQKMSAFTATFSFFLYAALNGITFTSVLAFFKLGTVTTAFIITAGMFGIAAVIGYVTKVDLTRFGFIAMMALIGLILATLVNLFIHSSTFTMIISYIGVILFSFLTAYDIQRIKMMSEAVVDSEESMAKMAIIGALTLYLDFVNIFFYLLQILNNDD</sequence>
<feature type="transmembrane region" description="Helical" evidence="6">
    <location>
        <begin position="210"/>
        <end position="232"/>
    </location>
</feature>
<dbReference type="PANTHER" id="PTHR23291:SF50">
    <property type="entry name" value="PROTEIN LIFEGUARD 4"/>
    <property type="match status" value="1"/>
</dbReference>
<feature type="transmembrane region" description="Helical" evidence="6">
    <location>
        <begin position="116"/>
        <end position="136"/>
    </location>
</feature>
<dbReference type="RefSeq" id="WP_175552357.1">
    <property type="nucleotide sequence ID" value="NZ_FQVL01000006.1"/>
</dbReference>
<comment type="similarity">
    <text evidence="2 6">Belongs to the BI1 family.</text>
</comment>
<gene>
    <name evidence="7" type="ORF">SAMN05444392_106152</name>
</gene>
<dbReference type="AlphaFoldDB" id="A0A1M4YBE6"/>
<dbReference type="CDD" id="cd10432">
    <property type="entry name" value="BI-1-like_bacterial"/>
    <property type="match status" value="1"/>
</dbReference>
<evidence type="ECO:0000256" key="4">
    <source>
        <dbReference type="ARBA" id="ARBA00022989"/>
    </source>
</evidence>
<evidence type="ECO:0000256" key="3">
    <source>
        <dbReference type="ARBA" id="ARBA00022692"/>
    </source>
</evidence>
<evidence type="ECO:0000256" key="6">
    <source>
        <dbReference type="RuleBase" id="RU004379"/>
    </source>
</evidence>
<dbReference type="PANTHER" id="PTHR23291">
    <property type="entry name" value="BAX INHIBITOR-RELATED"/>
    <property type="match status" value="1"/>
</dbReference>
<evidence type="ECO:0000313" key="7">
    <source>
        <dbReference type="EMBL" id="SHF03151.1"/>
    </source>
</evidence>
<reference evidence="7" key="1">
    <citation type="submission" date="2016-11" db="EMBL/GenBank/DDBJ databases">
        <authorList>
            <person name="Jaros S."/>
            <person name="Januszkiewicz K."/>
            <person name="Wedrychowicz H."/>
        </authorList>
    </citation>
    <scope>NUCLEOTIDE SEQUENCE [LARGE SCALE GENOMIC DNA]</scope>
    <source>
        <strain evidence="7">DSM 44666</strain>
    </source>
</reference>
<accession>A0A1M4YBE6</accession>
<organism evidence="7 8">
    <name type="scientific">Seinonella peptonophila</name>
    <dbReference type="NCBI Taxonomy" id="112248"/>
    <lineage>
        <taxon>Bacteria</taxon>
        <taxon>Bacillati</taxon>
        <taxon>Bacillota</taxon>
        <taxon>Bacilli</taxon>
        <taxon>Bacillales</taxon>
        <taxon>Thermoactinomycetaceae</taxon>
        <taxon>Seinonella</taxon>
    </lineage>
</organism>
<name>A0A1M4YBE6_9BACL</name>
<evidence type="ECO:0000256" key="2">
    <source>
        <dbReference type="ARBA" id="ARBA00010350"/>
    </source>
</evidence>
<dbReference type="EMBL" id="FQVL01000006">
    <property type="protein sequence ID" value="SHF03151.1"/>
    <property type="molecule type" value="Genomic_DNA"/>
</dbReference>
<keyword evidence="5 6" id="KW-0472">Membrane</keyword>